<reference evidence="4" key="1">
    <citation type="journal article" date="2019" name="Int. J. Syst. Evol. Microbiol.">
        <title>The Global Catalogue of Microorganisms (GCM) 10K type strain sequencing project: providing services to taxonomists for standard genome sequencing and annotation.</title>
        <authorList>
            <consortium name="The Broad Institute Genomics Platform"/>
            <consortium name="The Broad Institute Genome Sequencing Center for Infectious Disease"/>
            <person name="Wu L."/>
            <person name="Ma J."/>
        </authorList>
    </citation>
    <scope>NUCLEOTIDE SEQUENCE [LARGE SCALE GENOMIC DNA]</scope>
    <source>
        <strain evidence="4">CGMCC 4.1648</strain>
    </source>
</reference>
<evidence type="ECO:0000313" key="4">
    <source>
        <dbReference type="Proteomes" id="UP001595829"/>
    </source>
</evidence>
<dbReference type="CDD" id="cd00028">
    <property type="entry name" value="B_lectin"/>
    <property type="match status" value="1"/>
</dbReference>
<dbReference type="SMART" id="SM00108">
    <property type="entry name" value="B_lectin"/>
    <property type="match status" value="1"/>
</dbReference>
<feature type="domain" description="Bulb-type lectin" evidence="2">
    <location>
        <begin position="49"/>
        <end position="156"/>
    </location>
</feature>
<name>A0ABV9XC68_9ACTN</name>
<evidence type="ECO:0000259" key="2">
    <source>
        <dbReference type="PROSITE" id="PS50927"/>
    </source>
</evidence>
<dbReference type="EMBL" id="JBHSJD010000002">
    <property type="protein sequence ID" value="MFC5021508.1"/>
    <property type="molecule type" value="Genomic_DNA"/>
</dbReference>
<dbReference type="Proteomes" id="UP001595829">
    <property type="component" value="Unassembled WGS sequence"/>
</dbReference>
<proteinExistence type="predicted"/>
<keyword evidence="1" id="KW-0732">Signal</keyword>
<feature type="chain" id="PRO_5046595888" description="Bulb-type lectin domain-containing protein" evidence="1">
    <location>
        <begin position="27"/>
        <end position="158"/>
    </location>
</feature>
<dbReference type="SUPFAM" id="SSF51110">
    <property type="entry name" value="alpha-D-mannose-specific plant lectins"/>
    <property type="match status" value="1"/>
</dbReference>
<sequence>MKKFNRLCVTLSVTALLAAGAGAAVAAPAAPGHHVRGGHILSEAGPAADARFTKGTTICRNQALTSGNGRAVLRVQEDGNFVLYKDGRPVWQAPGAWSRGNCAVFQEDGNFVLYDAGNDPVWHSSTWHRGETLAVQDDGNVVIYDQDDRPVWATDTGD</sequence>
<organism evidence="3 4">
    <name type="scientific">Streptomyces coeruleoprunus</name>
    <dbReference type="NCBI Taxonomy" id="285563"/>
    <lineage>
        <taxon>Bacteria</taxon>
        <taxon>Bacillati</taxon>
        <taxon>Actinomycetota</taxon>
        <taxon>Actinomycetes</taxon>
        <taxon>Kitasatosporales</taxon>
        <taxon>Streptomycetaceae</taxon>
        <taxon>Streptomyces</taxon>
    </lineage>
</organism>
<dbReference type="Gene3D" id="2.90.10.10">
    <property type="entry name" value="Bulb-type lectin domain"/>
    <property type="match status" value="2"/>
</dbReference>
<feature type="signal peptide" evidence="1">
    <location>
        <begin position="1"/>
        <end position="26"/>
    </location>
</feature>
<dbReference type="PROSITE" id="PS50927">
    <property type="entry name" value="BULB_LECTIN"/>
    <property type="match status" value="1"/>
</dbReference>
<evidence type="ECO:0000313" key="3">
    <source>
        <dbReference type="EMBL" id="MFC5021508.1"/>
    </source>
</evidence>
<dbReference type="RefSeq" id="WP_345693464.1">
    <property type="nucleotide sequence ID" value="NZ_BAABIT010000001.1"/>
</dbReference>
<gene>
    <name evidence="3" type="ORF">ACFPM3_04985</name>
</gene>
<dbReference type="InterPro" id="IPR036426">
    <property type="entry name" value="Bulb-type_lectin_dom_sf"/>
</dbReference>
<comment type="caution">
    <text evidence="3">The sequence shown here is derived from an EMBL/GenBank/DDBJ whole genome shotgun (WGS) entry which is preliminary data.</text>
</comment>
<evidence type="ECO:0000256" key="1">
    <source>
        <dbReference type="SAM" id="SignalP"/>
    </source>
</evidence>
<protein>
    <recommendedName>
        <fullName evidence="2">Bulb-type lectin domain-containing protein</fullName>
    </recommendedName>
</protein>
<dbReference type="InterPro" id="IPR001480">
    <property type="entry name" value="Bulb-type_lectin_dom"/>
</dbReference>
<accession>A0ABV9XC68</accession>
<keyword evidence="4" id="KW-1185">Reference proteome</keyword>